<dbReference type="EMBL" id="BAABCS010000002">
    <property type="protein sequence ID" value="GAA4039542.1"/>
    <property type="molecule type" value="Genomic_DNA"/>
</dbReference>
<keyword evidence="2" id="KW-1185">Reference proteome</keyword>
<evidence type="ECO:0000313" key="2">
    <source>
        <dbReference type="Proteomes" id="UP001500426"/>
    </source>
</evidence>
<sequence>MSFYIKISNLVKKNMAKVIAPFKIVGTLDDLVFYIDQEKENRVKTKGKTGVSSEEFKRNPIFNKVKNHSKEFGRCTKKAQSFRFVAHHFNNRAKDGSFAGRSNRLMLDVMNEDETSVHGERTVEIGMQTNDAKEYFIGFEGNKLRTLKKVLNAKWHWNEETSEFSIDKFLPKKNIDWPKEAEFLHIAIARANWNYIDNNFSTEYSEELIFEKEEEESNLVIKTNIPKGNHLQLTFLFIGFSLQYRKKLKELKRINNTVSIIWSK</sequence>
<proteinExistence type="predicted"/>
<name>A0ABP7UDJ0_9FLAO</name>
<evidence type="ECO:0000313" key="1">
    <source>
        <dbReference type="EMBL" id="GAA4039542.1"/>
    </source>
</evidence>
<organism evidence="1 2">
    <name type="scientific">Flavobacterium chungnamense</name>
    <dbReference type="NCBI Taxonomy" id="706182"/>
    <lineage>
        <taxon>Bacteria</taxon>
        <taxon>Pseudomonadati</taxon>
        <taxon>Bacteroidota</taxon>
        <taxon>Flavobacteriia</taxon>
        <taxon>Flavobacteriales</taxon>
        <taxon>Flavobacteriaceae</taxon>
        <taxon>Flavobacterium</taxon>
    </lineage>
</organism>
<reference evidence="2" key="1">
    <citation type="journal article" date="2019" name="Int. J. Syst. Evol. Microbiol.">
        <title>The Global Catalogue of Microorganisms (GCM) 10K type strain sequencing project: providing services to taxonomists for standard genome sequencing and annotation.</title>
        <authorList>
            <consortium name="The Broad Institute Genomics Platform"/>
            <consortium name="The Broad Institute Genome Sequencing Center for Infectious Disease"/>
            <person name="Wu L."/>
            <person name="Ma J."/>
        </authorList>
    </citation>
    <scope>NUCLEOTIDE SEQUENCE [LARGE SCALE GENOMIC DNA]</scope>
    <source>
        <strain evidence="2">JCM 17068</strain>
    </source>
</reference>
<protein>
    <recommendedName>
        <fullName evidence="3">HNH endonuclease</fullName>
    </recommendedName>
</protein>
<dbReference type="Proteomes" id="UP001500426">
    <property type="component" value="Unassembled WGS sequence"/>
</dbReference>
<gene>
    <name evidence="1" type="ORF">GCM10022388_00020</name>
</gene>
<evidence type="ECO:0008006" key="3">
    <source>
        <dbReference type="Google" id="ProtNLM"/>
    </source>
</evidence>
<accession>A0ABP7UDJ0</accession>
<comment type="caution">
    <text evidence="1">The sequence shown here is derived from an EMBL/GenBank/DDBJ whole genome shotgun (WGS) entry which is preliminary data.</text>
</comment>